<dbReference type="Proteomes" id="UP000184268">
    <property type="component" value="Unassembled WGS sequence"/>
</dbReference>
<gene>
    <name evidence="1" type="ORF">SAMN02745129_1670</name>
</gene>
<dbReference type="AlphaFoldDB" id="A0A1M5RM32"/>
<reference evidence="1 2" key="1">
    <citation type="submission" date="2016-11" db="EMBL/GenBank/DDBJ databases">
        <authorList>
            <person name="Jaros S."/>
            <person name="Januszkiewicz K."/>
            <person name="Wedrychowicz H."/>
        </authorList>
    </citation>
    <scope>NUCLEOTIDE SEQUENCE [LARGE SCALE GENOMIC DNA]</scope>
    <source>
        <strain evidence="1 2">DSM 16917</strain>
    </source>
</reference>
<sequence>MTTRLSTMLALSLVLTLVGCNQQNFQYDARYQLTEVDGVLYRLNQKTGQVDRLEQDRFVPMKEPLPDTMADAVQGQAEQESDGE</sequence>
<keyword evidence="2" id="KW-1185">Reference proteome</keyword>
<protein>
    <submittedName>
        <fullName evidence="1">Uncharacterized protein</fullName>
    </submittedName>
</protein>
<dbReference type="PROSITE" id="PS51257">
    <property type="entry name" value="PROKAR_LIPOPROTEIN"/>
    <property type="match status" value="1"/>
</dbReference>
<accession>A0A1M5RM32</accession>
<dbReference type="RefSeq" id="WP_159437654.1">
    <property type="nucleotide sequence ID" value="NZ_FQXG01000002.1"/>
</dbReference>
<evidence type="ECO:0000313" key="2">
    <source>
        <dbReference type="Proteomes" id="UP000184268"/>
    </source>
</evidence>
<organism evidence="1 2">
    <name type="scientific">Ferrimonas marina</name>
    <dbReference type="NCBI Taxonomy" id="299255"/>
    <lineage>
        <taxon>Bacteria</taxon>
        <taxon>Pseudomonadati</taxon>
        <taxon>Pseudomonadota</taxon>
        <taxon>Gammaproteobacteria</taxon>
        <taxon>Alteromonadales</taxon>
        <taxon>Ferrimonadaceae</taxon>
        <taxon>Ferrimonas</taxon>
    </lineage>
</organism>
<dbReference type="EMBL" id="FQXG01000002">
    <property type="protein sequence ID" value="SHH27176.1"/>
    <property type="molecule type" value="Genomic_DNA"/>
</dbReference>
<evidence type="ECO:0000313" key="1">
    <source>
        <dbReference type="EMBL" id="SHH27176.1"/>
    </source>
</evidence>
<proteinExistence type="predicted"/>
<name>A0A1M5RM32_9GAMM</name>